<dbReference type="eggNOG" id="arCOG06189">
    <property type="taxonomic scope" value="Archaea"/>
</dbReference>
<evidence type="ECO:0008006" key="3">
    <source>
        <dbReference type="Google" id="ProtNLM"/>
    </source>
</evidence>
<dbReference type="InterPro" id="IPR038282">
    <property type="entry name" value="DUF2267_sf"/>
</dbReference>
<dbReference type="EMBL" id="AOHZ01000031">
    <property type="protein sequence ID" value="ELY58963.1"/>
    <property type="molecule type" value="Genomic_DNA"/>
</dbReference>
<proteinExistence type="predicted"/>
<dbReference type="InterPro" id="IPR018727">
    <property type="entry name" value="DUF2267"/>
</dbReference>
<accession>L9XEA2</accession>
<gene>
    <name evidence="1" type="ORF">C493_05940</name>
</gene>
<dbReference type="AlphaFoldDB" id="L9XEA2"/>
<keyword evidence="2" id="KW-1185">Reference proteome</keyword>
<dbReference type="RefSeq" id="WP_007258491.1">
    <property type="nucleotide sequence ID" value="NZ_AOHZ01000031.1"/>
</dbReference>
<sequence>MSEDLTEEKTNYVDFIGEVQHRIEAGRQAEAVRATRAVLNTIGERVDEGGATDIASPLPMEIDRYLLEVDHGHQYDFDEFVQRVHERMNYEDLDLDTSYGQPSGVDESDTVFRIKAITALLSETVPGGQIANVEEQFPEDYEEMFELVGVETTPWEQRQT</sequence>
<dbReference type="Pfam" id="PF10025">
    <property type="entry name" value="DUF2267"/>
    <property type="match status" value="1"/>
</dbReference>
<dbReference type="PATRIC" id="fig|1227499.3.peg.1212"/>
<name>L9XEA2_9EURY</name>
<comment type="caution">
    <text evidence="1">The sequence shown here is derived from an EMBL/GenBank/DDBJ whole genome shotgun (WGS) entry which is preliminary data.</text>
</comment>
<organism evidence="1 2">
    <name type="scientific">Natronolimnohabitans innermongolicus JCM 12255</name>
    <dbReference type="NCBI Taxonomy" id="1227499"/>
    <lineage>
        <taxon>Archaea</taxon>
        <taxon>Methanobacteriati</taxon>
        <taxon>Methanobacteriota</taxon>
        <taxon>Stenosarchaea group</taxon>
        <taxon>Halobacteria</taxon>
        <taxon>Halobacteriales</taxon>
        <taxon>Natrialbaceae</taxon>
        <taxon>Natronolimnohabitans</taxon>
    </lineage>
</organism>
<protein>
    <recommendedName>
        <fullName evidence="3">DUF2267 domain-containing protein</fullName>
    </recommendedName>
</protein>
<dbReference type="Gene3D" id="1.10.490.110">
    <property type="entry name" value="Uncharacterized conserved protein DUF2267"/>
    <property type="match status" value="1"/>
</dbReference>
<evidence type="ECO:0000313" key="1">
    <source>
        <dbReference type="EMBL" id="ELY58963.1"/>
    </source>
</evidence>
<dbReference type="STRING" id="1227499.C493_05940"/>
<reference evidence="1 2" key="1">
    <citation type="journal article" date="2014" name="PLoS Genet.">
        <title>Phylogenetically driven sequencing of extremely halophilic archaea reveals strategies for static and dynamic osmo-response.</title>
        <authorList>
            <person name="Becker E.A."/>
            <person name="Seitzer P.M."/>
            <person name="Tritt A."/>
            <person name="Larsen D."/>
            <person name="Krusor M."/>
            <person name="Yao A.I."/>
            <person name="Wu D."/>
            <person name="Madern D."/>
            <person name="Eisen J.A."/>
            <person name="Darling A.E."/>
            <person name="Facciotti M.T."/>
        </authorList>
    </citation>
    <scope>NUCLEOTIDE SEQUENCE [LARGE SCALE GENOMIC DNA]</scope>
    <source>
        <strain evidence="1 2">JCM 12255</strain>
    </source>
</reference>
<dbReference type="OrthoDB" id="212282at2157"/>
<dbReference type="Proteomes" id="UP000011602">
    <property type="component" value="Unassembled WGS sequence"/>
</dbReference>
<evidence type="ECO:0000313" key="2">
    <source>
        <dbReference type="Proteomes" id="UP000011602"/>
    </source>
</evidence>